<keyword evidence="2" id="KW-1185">Reference proteome</keyword>
<dbReference type="Proteomes" id="UP000198824">
    <property type="component" value="Unassembled WGS sequence"/>
</dbReference>
<evidence type="ECO:0000313" key="1">
    <source>
        <dbReference type="EMBL" id="SFR99373.1"/>
    </source>
</evidence>
<dbReference type="OrthoDB" id="7583637at2"/>
<dbReference type="STRING" id="1166337.SAMN05192580_2400"/>
<dbReference type="AlphaFoldDB" id="A0A1I6L786"/>
<organism evidence="1 2">
    <name type="scientific">Sphingomonas jatrophae</name>
    <dbReference type="NCBI Taxonomy" id="1166337"/>
    <lineage>
        <taxon>Bacteria</taxon>
        <taxon>Pseudomonadati</taxon>
        <taxon>Pseudomonadota</taxon>
        <taxon>Alphaproteobacteria</taxon>
        <taxon>Sphingomonadales</taxon>
        <taxon>Sphingomonadaceae</taxon>
        <taxon>Sphingomonas</taxon>
    </lineage>
</organism>
<reference evidence="1 2" key="1">
    <citation type="submission" date="2016-10" db="EMBL/GenBank/DDBJ databases">
        <authorList>
            <person name="de Groot N.N."/>
        </authorList>
    </citation>
    <scope>NUCLEOTIDE SEQUENCE [LARGE SCALE GENOMIC DNA]</scope>
    <source>
        <strain evidence="1 2">S5-249</strain>
    </source>
</reference>
<proteinExistence type="predicted"/>
<name>A0A1I6L786_9SPHN</name>
<dbReference type="RefSeq" id="WP_093314845.1">
    <property type="nucleotide sequence ID" value="NZ_FOZG01000002.1"/>
</dbReference>
<evidence type="ECO:0000313" key="2">
    <source>
        <dbReference type="Proteomes" id="UP000198824"/>
    </source>
</evidence>
<gene>
    <name evidence="1" type="ORF">SAMN05192580_2400</name>
</gene>
<accession>A0A1I6L786</accession>
<sequence length="86" mass="9541">MSDRDIHTHVEKELLPRDPAVSPDLLILDEAWAIAVDLRADLGIVEAVAWADAYLDEVRRRESASAVARWAVVISALEELQLASVH</sequence>
<dbReference type="EMBL" id="FOZG01000002">
    <property type="protein sequence ID" value="SFR99373.1"/>
    <property type="molecule type" value="Genomic_DNA"/>
</dbReference>
<protein>
    <submittedName>
        <fullName evidence="1">Uncharacterized protein</fullName>
    </submittedName>
</protein>